<feature type="active site" description="Proton acceptor" evidence="2">
    <location>
        <position position="166"/>
    </location>
</feature>
<name>A0ABX1R3Q7_9ALTE</name>
<comment type="caution">
    <text evidence="4">The sequence shown here is derived from an EMBL/GenBank/DDBJ whole genome shotgun (WGS) entry which is preliminary data.</text>
</comment>
<sequence length="283" mass="31614">MHVATHTNVIVPIFSGGGTRFPAHIGCLKALEEMQLNFPALVGVSGGSIIAALYACGYSVAEMKALAEETDFKQFADFSIIRLIREGGLSNGNKFENWLDEKLHGVTFNCLPTPLHILATDINGGGPVLFNQKLTPELKVATAVRYSMSIPLVFSFKEFDDQVLVDGAILSEDELFKDWLHDGTPSVCFRLKSTASKQPRKKRNRFPLPVYLLMLIRAFMNALSREYVHAEYWQHTVVINTGDISAIDFKANHHAKEQLFNVGYNTTRMILPKKLAHVQSYRG</sequence>
<evidence type="ECO:0000313" key="5">
    <source>
        <dbReference type="Proteomes" id="UP000709336"/>
    </source>
</evidence>
<dbReference type="RefSeq" id="WP_169211097.1">
    <property type="nucleotide sequence ID" value="NZ_JAATNW010000005.1"/>
</dbReference>
<evidence type="ECO:0000256" key="1">
    <source>
        <dbReference type="ARBA" id="ARBA00023098"/>
    </source>
</evidence>
<dbReference type="Proteomes" id="UP000709336">
    <property type="component" value="Unassembled WGS sequence"/>
</dbReference>
<gene>
    <name evidence="4" type="ORF">HCJ96_11005</name>
</gene>
<proteinExistence type="predicted"/>
<evidence type="ECO:0000259" key="3">
    <source>
        <dbReference type="PROSITE" id="PS51635"/>
    </source>
</evidence>
<dbReference type="InterPro" id="IPR016035">
    <property type="entry name" value="Acyl_Trfase/lysoPLipase"/>
</dbReference>
<organism evidence="4 5">
    <name type="scientific">Alteromonas ponticola</name>
    <dbReference type="NCBI Taxonomy" id="2720613"/>
    <lineage>
        <taxon>Bacteria</taxon>
        <taxon>Pseudomonadati</taxon>
        <taxon>Pseudomonadota</taxon>
        <taxon>Gammaproteobacteria</taxon>
        <taxon>Alteromonadales</taxon>
        <taxon>Alteromonadaceae</taxon>
        <taxon>Alteromonas/Salinimonas group</taxon>
        <taxon>Alteromonas</taxon>
    </lineage>
</organism>
<dbReference type="Pfam" id="PF01734">
    <property type="entry name" value="Patatin"/>
    <property type="match status" value="1"/>
</dbReference>
<dbReference type="PANTHER" id="PTHR46394:SF1">
    <property type="entry name" value="PNPLA DOMAIN-CONTAINING PROTEIN"/>
    <property type="match status" value="1"/>
</dbReference>
<dbReference type="PROSITE" id="PS51635">
    <property type="entry name" value="PNPLA"/>
    <property type="match status" value="1"/>
</dbReference>
<comment type="caution">
    <text evidence="2">Lacks conserved residue(s) required for the propagation of feature annotation.</text>
</comment>
<dbReference type="PANTHER" id="PTHR46394">
    <property type="entry name" value="ANNEXIN"/>
    <property type="match status" value="1"/>
</dbReference>
<dbReference type="EMBL" id="JAATNW010000005">
    <property type="protein sequence ID" value="NMH60551.1"/>
    <property type="molecule type" value="Genomic_DNA"/>
</dbReference>
<dbReference type="Gene3D" id="3.40.1090.10">
    <property type="entry name" value="Cytosolic phospholipase A2 catalytic domain"/>
    <property type="match status" value="2"/>
</dbReference>
<feature type="short sequence motif" description="GXSXG" evidence="2">
    <location>
        <begin position="43"/>
        <end position="47"/>
    </location>
</feature>
<keyword evidence="1 2" id="KW-0443">Lipid metabolism</keyword>
<feature type="short sequence motif" description="DGA/G" evidence="2">
    <location>
        <begin position="166"/>
        <end position="168"/>
    </location>
</feature>
<protein>
    <submittedName>
        <fullName evidence="4">Phospholipase</fullName>
    </submittedName>
</protein>
<reference evidence="4 5" key="1">
    <citation type="submission" date="2020-03" db="EMBL/GenBank/DDBJ databases">
        <title>Alteromonas ponticola sp. nov., isolated from seawater.</title>
        <authorList>
            <person name="Yoon J.-H."/>
            <person name="Kim Y.-O."/>
        </authorList>
    </citation>
    <scope>NUCLEOTIDE SEQUENCE [LARGE SCALE GENOMIC DNA]</scope>
    <source>
        <strain evidence="4 5">MYP5</strain>
    </source>
</reference>
<accession>A0ABX1R3Q7</accession>
<keyword evidence="2" id="KW-0378">Hydrolase</keyword>
<evidence type="ECO:0000256" key="2">
    <source>
        <dbReference type="PROSITE-ProRule" id="PRU01161"/>
    </source>
</evidence>
<dbReference type="CDD" id="cd07207">
    <property type="entry name" value="Pat_ExoU_VipD_like"/>
    <property type="match status" value="1"/>
</dbReference>
<dbReference type="SUPFAM" id="SSF52151">
    <property type="entry name" value="FabD/lysophospholipase-like"/>
    <property type="match status" value="1"/>
</dbReference>
<feature type="domain" description="PNPLA" evidence="3">
    <location>
        <begin position="12"/>
        <end position="180"/>
    </location>
</feature>
<keyword evidence="2" id="KW-0442">Lipid degradation</keyword>
<keyword evidence="5" id="KW-1185">Reference proteome</keyword>
<feature type="active site" description="Nucleophile" evidence="2">
    <location>
        <position position="45"/>
    </location>
</feature>
<dbReference type="InterPro" id="IPR002641">
    <property type="entry name" value="PNPLA_dom"/>
</dbReference>
<dbReference type="InterPro" id="IPR052580">
    <property type="entry name" value="Lipid_Hydrolase"/>
</dbReference>
<evidence type="ECO:0000313" key="4">
    <source>
        <dbReference type="EMBL" id="NMH60551.1"/>
    </source>
</evidence>